<keyword evidence="3" id="KW-1185">Reference proteome</keyword>
<dbReference type="AlphaFoldDB" id="A0A9P5X2F2"/>
<protein>
    <submittedName>
        <fullName evidence="2">Uncharacterized protein</fullName>
    </submittedName>
</protein>
<evidence type="ECO:0000313" key="2">
    <source>
        <dbReference type="EMBL" id="KAF9442379.1"/>
    </source>
</evidence>
<accession>A0A9P5X2F2</accession>
<name>A0A9P5X2F2_9AGAR</name>
<organism evidence="2 3">
    <name type="scientific">Macrolepiota fuliginosa MF-IS2</name>
    <dbReference type="NCBI Taxonomy" id="1400762"/>
    <lineage>
        <taxon>Eukaryota</taxon>
        <taxon>Fungi</taxon>
        <taxon>Dikarya</taxon>
        <taxon>Basidiomycota</taxon>
        <taxon>Agaricomycotina</taxon>
        <taxon>Agaricomycetes</taxon>
        <taxon>Agaricomycetidae</taxon>
        <taxon>Agaricales</taxon>
        <taxon>Agaricineae</taxon>
        <taxon>Agaricaceae</taxon>
        <taxon>Macrolepiota</taxon>
    </lineage>
</organism>
<evidence type="ECO:0000256" key="1">
    <source>
        <dbReference type="SAM" id="MobiDB-lite"/>
    </source>
</evidence>
<sequence length="76" mass="7776">MLSASSATFDEYLIQRSGSGETDNSGSNSGLATPWDEDAQPLNATIAMDSKDAAKLEAVGAAVKPHLLLVLALGKG</sequence>
<dbReference type="EMBL" id="MU151645">
    <property type="protein sequence ID" value="KAF9442379.1"/>
    <property type="molecule type" value="Genomic_DNA"/>
</dbReference>
<gene>
    <name evidence="2" type="ORF">P691DRAFT_765284</name>
</gene>
<feature type="region of interest" description="Disordered" evidence="1">
    <location>
        <begin position="15"/>
        <end position="38"/>
    </location>
</feature>
<proteinExistence type="predicted"/>
<feature type="compositionally biased region" description="Polar residues" evidence="1">
    <location>
        <begin position="16"/>
        <end position="31"/>
    </location>
</feature>
<evidence type="ECO:0000313" key="3">
    <source>
        <dbReference type="Proteomes" id="UP000807342"/>
    </source>
</evidence>
<comment type="caution">
    <text evidence="2">The sequence shown here is derived from an EMBL/GenBank/DDBJ whole genome shotgun (WGS) entry which is preliminary data.</text>
</comment>
<reference evidence="2" key="1">
    <citation type="submission" date="2020-11" db="EMBL/GenBank/DDBJ databases">
        <authorList>
            <consortium name="DOE Joint Genome Institute"/>
            <person name="Ahrendt S."/>
            <person name="Riley R."/>
            <person name="Andreopoulos W."/>
            <person name="Labutti K."/>
            <person name="Pangilinan J."/>
            <person name="Ruiz-Duenas F.J."/>
            <person name="Barrasa J.M."/>
            <person name="Sanchez-Garcia M."/>
            <person name="Camarero S."/>
            <person name="Miyauchi S."/>
            <person name="Serrano A."/>
            <person name="Linde D."/>
            <person name="Babiker R."/>
            <person name="Drula E."/>
            <person name="Ayuso-Fernandez I."/>
            <person name="Pacheco R."/>
            <person name="Padilla G."/>
            <person name="Ferreira P."/>
            <person name="Barriuso J."/>
            <person name="Kellner H."/>
            <person name="Castanera R."/>
            <person name="Alfaro M."/>
            <person name="Ramirez L."/>
            <person name="Pisabarro A.G."/>
            <person name="Kuo A."/>
            <person name="Tritt A."/>
            <person name="Lipzen A."/>
            <person name="He G."/>
            <person name="Yan M."/>
            <person name="Ng V."/>
            <person name="Cullen D."/>
            <person name="Martin F."/>
            <person name="Rosso M.-N."/>
            <person name="Henrissat B."/>
            <person name="Hibbett D."/>
            <person name="Martinez A.T."/>
            <person name="Grigoriev I.V."/>
        </authorList>
    </citation>
    <scope>NUCLEOTIDE SEQUENCE</scope>
    <source>
        <strain evidence="2">MF-IS2</strain>
    </source>
</reference>
<dbReference type="Proteomes" id="UP000807342">
    <property type="component" value="Unassembled WGS sequence"/>
</dbReference>